<feature type="compositionally biased region" description="Low complexity" evidence="1">
    <location>
        <begin position="465"/>
        <end position="475"/>
    </location>
</feature>
<feature type="compositionally biased region" description="Basic and acidic residues" evidence="1">
    <location>
        <begin position="248"/>
        <end position="273"/>
    </location>
</feature>
<dbReference type="InParanoid" id="Q22YN5"/>
<keyword evidence="3" id="KW-1185">Reference proteome</keyword>
<feature type="compositionally biased region" description="Low complexity" evidence="1">
    <location>
        <begin position="200"/>
        <end position="211"/>
    </location>
</feature>
<organism evidence="2 3">
    <name type="scientific">Tetrahymena thermophila (strain SB210)</name>
    <dbReference type="NCBI Taxonomy" id="312017"/>
    <lineage>
        <taxon>Eukaryota</taxon>
        <taxon>Sar</taxon>
        <taxon>Alveolata</taxon>
        <taxon>Ciliophora</taxon>
        <taxon>Intramacronucleata</taxon>
        <taxon>Oligohymenophorea</taxon>
        <taxon>Hymenostomatida</taxon>
        <taxon>Tetrahymenina</taxon>
        <taxon>Tetrahymenidae</taxon>
        <taxon>Tetrahymena</taxon>
    </lineage>
</organism>
<feature type="compositionally biased region" description="Low complexity" evidence="1">
    <location>
        <begin position="408"/>
        <end position="419"/>
    </location>
</feature>
<protein>
    <submittedName>
        <fullName evidence="2">Uncharacterized protein</fullName>
    </submittedName>
</protein>
<dbReference type="Proteomes" id="UP000009168">
    <property type="component" value="Unassembled WGS sequence"/>
</dbReference>
<reference evidence="3" key="1">
    <citation type="journal article" date="2006" name="PLoS Biol.">
        <title>Macronuclear genome sequence of the ciliate Tetrahymena thermophila, a model eukaryote.</title>
        <authorList>
            <person name="Eisen J.A."/>
            <person name="Coyne R.S."/>
            <person name="Wu M."/>
            <person name="Wu D."/>
            <person name="Thiagarajan M."/>
            <person name="Wortman J.R."/>
            <person name="Badger J.H."/>
            <person name="Ren Q."/>
            <person name="Amedeo P."/>
            <person name="Jones K.M."/>
            <person name="Tallon L.J."/>
            <person name="Delcher A.L."/>
            <person name="Salzberg S.L."/>
            <person name="Silva J.C."/>
            <person name="Haas B.J."/>
            <person name="Majoros W.H."/>
            <person name="Farzad M."/>
            <person name="Carlton J.M."/>
            <person name="Smith R.K. Jr."/>
            <person name="Garg J."/>
            <person name="Pearlman R.E."/>
            <person name="Karrer K.M."/>
            <person name="Sun L."/>
            <person name="Manning G."/>
            <person name="Elde N.C."/>
            <person name="Turkewitz A.P."/>
            <person name="Asai D.J."/>
            <person name="Wilkes D.E."/>
            <person name="Wang Y."/>
            <person name="Cai H."/>
            <person name="Collins K."/>
            <person name="Stewart B.A."/>
            <person name="Lee S.R."/>
            <person name="Wilamowska K."/>
            <person name="Weinberg Z."/>
            <person name="Ruzzo W.L."/>
            <person name="Wloga D."/>
            <person name="Gaertig J."/>
            <person name="Frankel J."/>
            <person name="Tsao C.-C."/>
            <person name="Gorovsky M.A."/>
            <person name="Keeling P.J."/>
            <person name="Waller R.F."/>
            <person name="Patron N.J."/>
            <person name="Cherry J.M."/>
            <person name="Stover N.A."/>
            <person name="Krieger C.J."/>
            <person name="del Toro C."/>
            <person name="Ryder H.F."/>
            <person name="Williamson S.C."/>
            <person name="Barbeau R.A."/>
            <person name="Hamilton E.P."/>
            <person name="Orias E."/>
        </authorList>
    </citation>
    <scope>NUCLEOTIDE SEQUENCE [LARGE SCALE GENOMIC DNA]</scope>
    <source>
        <strain evidence="3">SB210</strain>
    </source>
</reference>
<dbReference type="KEGG" id="tet:TTHERM_00123860"/>
<dbReference type="AlphaFoldDB" id="Q22YN5"/>
<dbReference type="EMBL" id="GG662798">
    <property type="protein sequence ID" value="EAR90636.2"/>
    <property type="molecule type" value="Genomic_DNA"/>
</dbReference>
<feature type="compositionally biased region" description="Polar residues" evidence="1">
    <location>
        <begin position="476"/>
        <end position="489"/>
    </location>
</feature>
<feature type="compositionally biased region" description="Polar residues" evidence="1">
    <location>
        <begin position="227"/>
        <end position="238"/>
    </location>
</feature>
<dbReference type="HOGENOM" id="CLU_357357_0_0_1"/>
<feature type="region of interest" description="Disordered" evidence="1">
    <location>
        <begin position="400"/>
        <end position="419"/>
    </location>
</feature>
<evidence type="ECO:0000313" key="3">
    <source>
        <dbReference type="Proteomes" id="UP000009168"/>
    </source>
</evidence>
<evidence type="ECO:0000313" key="2">
    <source>
        <dbReference type="EMBL" id="EAR90636.2"/>
    </source>
</evidence>
<gene>
    <name evidence="2" type="ORF">TTHERM_00123860</name>
</gene>
<evidence type="ECO:0000256" key="1">
    <source>
        <dbReference type="SAM" id="MobiDB-lite"/>
    </source>
</evidence>
<name>Q22YN5_TETTS</name>
<sequence>MISPSVSSVQTSTGCSLSTISLNSVNQTTGIVNDCKQESIIALMDIICEEQSKNRRFCFPKQKVVLQNEQTVINLKKTFDLSDALKIVLTDSVLFKFDEKNTQIYIGVYNQQSIEDPECQLLLDLNEESLKLNQVHLSFYRKKEINNDKVAFKAANQDCENTPKFNRKRNLDELDSNSSQITFVHISNNPSLNRKDSCLSQNSNQAANQNQEYENSYKKKKLNSSNPQNIVHSQSNVGFKTEFEDASSEQKDYSSNKSHRKDEDKASQKKSQERTIKEALEMVCKWRDLQDFYKTNSITKDYQSVADEIGISKKTLDYYYLELRTAEYFCFDFDSNLDKKMGILRDYIQESKKNFQNQFSTHKIPRNSTLKYRIPKKIEDSSLQQTNIQPQIERLQSSQYQQQSNFTSANQNSINLSSNNSQANIQTQGYNSNLNINKNLQNLNSSSHLNQKCFYDQQIILPSLSSPNQSQSQQQYKETQLNQSSFQASNTNYPNNHNIIQNTSNQQNIPHINQNNSYTNSTNYYNDHSYTQKHATSQLSSQSQQFIPNNEIYQNFFNNTQSDYPMNQQRISFQLQDQSMDYNHQCTLNQQNSSQGAFQDSLMQKSYNANSCGNSNNFNNNNNQNGRIHSCQQILHSFI</sequence>
<feature type="region of interest" description="Disordered" evidence="1">
    <location>
        <begin position="465"/>
        <end position="489"/>
    </location>
</feature>
<dbReference type="RefSeq" id="XP_001010881.2">
    <property type="nucleotide sequence ID" value="XM_001010881.2"/>
</dbReference>
<proteinExistence type="predicted"/>
<dbReference type="GeneID" id="7833262"/>
<accession>Q22YN5</accession>
<feature type="region of interest" description="Disordered" evidence="1">
    <location>
        <begin position="194"/>
        <end position="273"/>
    </location>
</feature>